<reference evidence="2 3" key="1">
    <citation type="submission" date="2020-08" db="EMBL/GenBank/DDBJ databases">
        <title>A Genomic Blueprint of the Chicken Gut Microbiome.</title>
        <authorList>
            <person name="Gilroy R."/>
            <person name="Ravi A."/>
            <person name="Getino M."/>
            <person name="Pursley I."/>
            <person name="Horton D.L."/>
            <person name="Alikhan N.-F."/>
            <person name="Baker D."/>
            <person name="Gharbi K."/>
            <person name="Hall N."/>
            <person name="Watson M."/>
            <person name="Adriaenssens E.M."/>
            <person name="Foster-Nyarko E."/>
            <person name="Jarju S."/>
            <person name="Secka A."/>
            <person name="Antonio M."/>
            <person name="Oren A."/>
            <person name="Chaudhuri R."/>
            <person name="La Ragione R.M."/>
            <person name="Hildebrand F."/>
            <person name="Pallen M.J."/>
        </authorList>
    </citation>
    <scope>NUCLEOTIDE SEQUENCE [LARGE SCALE GENOMIC DNA]</scope>
    <source>
        <strain evidence="2 3">Sa2BUA9</strain>
    </source>
</reference>
<dbReference type="RefSeq" id="WP_191697145.1">
    <property type="nucleotide sequence ID" value="NZ_JACSQO010000004.1"/>
</dbReference>
<feature type="transmembrane region" description="Helical" evidence="1">
    <location>
        <begin position="108"/>
        <end position="129"/>
    </location>
</feature>
<keyword evidence="3" id="KW-1185">Reference proteome</keyword>
<feature type="transmembrane region" description="Helical" evidence="1">
    <location>
        <begin position="83"/>
        <end position="102"/>
    </location>
</feature>
<dbReference type="EMBL" id="JACSQO010000004">
    <property type="protein sequence ID" value="MBD7944548.1"/>
    <property type="molecule type" value="Genomic_DNA"/>
</dbReference>
<accession>A0ABR8R9U3</accession>
<organism evidence="2 3">
    <name type="scientific">Psychrobacillus faecigallinarum</name>
    <dbReference type="NCBI Taxonomy" id="2762235"/>
    <lineage>
        <taxon>Bacteria</taxon>
        <taxon>Bacillati</taxon>
        <taxon>Bacillota</taxon>
        <taxon>Bacilli</taxon>
        <taxon>Bacillales</taxon>
        <taxon>Bacillaceae</taxon>
        <taxon>Psychrobacillus</taxon>
    </lineage>
</organism>
<name>A0ABR8R9U3_9BACI</name>
<evidence type="ECO:0008006" key="4">
    <source>
        <dbReference type="Google" id="ProtNLM"/>
    </source>
</evidence>
<proteinExistence type="predicted"/>
<feature type="transmembrane region" description="Helical" evidence="1">
    <location>
        <begin position="192"/>
        <end position="209"/>
    </location>
</feature>
<dbReference type="InterPro" id="IPR047928">
    <property type="entry name" value="Perm_prefix_1"/>
</dbReference>
<evidence type="ECO:0000256" key="1">
    <source>
        <dbReference type="SAM" id="Phobius"/>
    </source>
</evidence>
<dbReference type="NCBIfam" id="NF038403">
    <property type="entry name" value="perm_prefix_1"/>
    <property type="match status" value="1"/>
</dbReference>
<sequence length="227" mass="26138">MSEVRKYVNKMFAGYPKNEETLDLKEEVIGNLEAEIEDLVINKGFSAEQAFKVSTEKMDKLDGVIEGVQTIQLNKVMVEITQWLLLYLLFAWIVSIPLNIYSSLRATSWLLFILIIIIGIFYIVLKFSGGFLTNDLKNINLGLLKKWQKVIWIIWTLFIVGQWGMITAVYFGSDIWFGRTISFDGPYQFGQIVTSYLAPLVSIIIPLLINRLRQMLILGGKHRTYEE</sequence>
<evidence type="ECO:0000313" key="2">
    <source>
        <dbReference type="EMBL" id="MBD7944548.1"/>
    </source>
</evidence>
<keyword evidence="1" id="KW-1133">Transmembrane helix</keyword>
<gene>
    <name evidence="2" type="ORF">H9650_10515</name>
</gene>
<keyword evidence="1" id="KW-0812">Transmembrane</keyword>
<dbReference type="Proteomes" id="UP000640786">
    <property type="component" value="Unassembled WGS sequence"/>
</dbReference>
<comment type="caution">
    <text evidence="2">The sequence shown here is derived from an EMBL/GenBank/DDBJ whole genome shotgun (WGS) entry which is preliminary data.</text>
</comment>
<evidence type="ECO:0000313" key="3">
    <source>
        <dbReference type="Proteomes" id="UP000640786"/>
    </source>
</evidence>
<feature type="transmembrane region" description="Helical" evidence="1">
    <location>
        <begin position="150"/>
        <end position="172"/>
    </location>
</feature>
<protein>
    <recommendedName>
        <fullName evidence="4">DUF1129 domain-containing protein</fullName>
    </recommendedName>
</protein>
<keyword evidence="1" id="KW-0472">Membrane</keyword>